<accession>A0A9N7L3F3</accession>
<dbReference type="InterPro" id="IPR036812">
    <property type="entry name" value="NAD(P)_OxRdtase_dom_sf"/>
</dbReference>
<dbReference type="InterPro" id="IPR023210">
    <property type="entry name" value="NADP_OxRdtase_dom"/>
</dbReference>
<evidence type="ECO:0000256" key="1">
    <source>
        <dbReference type="ARBA" id="ARBA00023002"/>
    </source>
</evidence>
<sequence>MSVNYARNGNGYEEQKMQKRTLGKSGLEVSAIGLGCMGMSFGYGPAKDEQEMISVLKGAVDLGVTFFDTAEMYGPFANEILVGKALSPIRGQVVIATKFGFDIDANGKPTGALNSRPEHIKDVAEASLKRLNIDAIDLFYQHRVDPNVPIEDVAGAVKELIQEGKIKHFGLSEAGAQTIRRAHAVQPVTALQSEYSLWWREPETKTMPTLEELGIGFVPFSPLGRGFLTGKIDENITFDSSDIRSHNPRFTPEARKANQALIDLIGSIAGKKDATPAQIALAWILAQKPWIAPIPGTTKLARLQENVGGAAVELTSEDLRDIEEAASKIEIEGARYAESSERMVDR</sequence>
<proteinExistence type="predicted"/>
<evidence type="ECO:0000313" key="4">
    <source>
        <dbReference type="Proteomes" id="UP000287394"/>
    </source>
</evidence>
<gene>
    <name evidence="3" type="ORF">CCAX7_10310</name>
</gene>
<dbReference type="Proteomes" id="UP000287394">
    <property type="component" value="Chromosome"/>
</dbReference>
<dbReference type="SUPFAM" id="SSF51430">
    <property type="entry name" value="NAD(P)-linked oxidoreductase"/>
    <property type="match status" value="1"/>
</dbReference>
<dbReference type="PANTHER" id="PTHR43625:SF77">
    <property type="entry name" value="ALDO-KETO REDUCTASE"/>
    <property type="match status" value="1"/>
</dbReference>
<dbReference type="Pfam" id="PF00248">
    <property type="entry name" value="Aldo_ket_red"/>
    <property type="match status" value="1"/>
</dbReference>
<keyword evidence="4" id="KW-1185">Reference proteome</keyword>
<dbReference type="KEGG" id="ccot:CCAX7_10310"/>
<reference evidence="3 4" key="1">
    <citation type="journal article" date="2019" name="Int. J. Syst. Evol. Microbiol.">
        <title>Capsulimonas corticalis gen. nov., sp. nov., an aerobic capsulated bacterium, of a novel bacterial order, Capsulimonadales ord. nov., of the class Armatimonadia of the phylum Armatimonadetes.</title>
        <authorList>
            <person name="Li J."/>
            <person name="Kudo C."/>
            <person name="Tonouchi A."/>
        </authorList>
    </citation>
    <scope>NUCLEOTIDE SEQUENCE [LARGE SCALE GENOMIC DNA]</scope>
    <source>
        <strain evidence="3 4">AX-7</strain>
    </source>
</reference>
<keyword evidence="1" id="KW-0560">Oxidoreductase</keyword>
<dbReference type="AlphaFoldDB" id="A0A9N7L3F3"/>
<evidence type="ECO:0000313" key="3">
    <source>
        <dbReference type="EMBL" id="BDI28980.1"/>
    </source>
</evidence>
<dbReference type="InterPro" id="IPR050791">
    <property type="entry name" value="Aldo-Keto_reductase"/>
</dbReference>
<protein>
    <submittedName>
        <fullName evidence="3">Aldehyde oxidase</fullName>
    </submittedName>
</protein>
<dbReference type="CDD" id="cd19078">
    <property type="entry name" value="AKR_AKR13C1_2"/>
    <property type="match status" value="1"/>
</dbReference>
<feature type="domain" description="NADP-dependent oxidoreductase" evidence="2">
    <location>
        <begin position="32"/>
        <end position="325"/>
    </location>
</feature>
<evidence type="ECO:0000259" key="2">
    <source>
        <dbReference type="Pfam" id="PF00248"/>
    </source>
</evidence>
<dbReference type="GO" id="GO:0005737">
    <property type="term" value="C:cytoplasm"/>
    <property type="evidence" value="ECO:0007669"/>
    <property type="project" value="TreeGrafter"/>
</dbReference>
<dbReference type="EMBL" id="AP025739">
    <property type="protein sequence ID" value="BDI28980.1"/>
    <property type="molecule type" value="Genomic_DNA"/>
</dbReference>
<dbReference type="GO" id="GO:0016491">
    <property type="term" value="F:oxidoreductase activity"/>
    <property type="evidence" value="ECO:0007669"/>
    <property type="project" value="UniProtKB-KW"/>
</dbReference>
<dbReference type="Gene3D" id="3.20.20.100">
    <property type="entry name" value="NADP-dependent oxidoreductase domain"/>
    <property type="match status" value="1"/>
</dbReference>
<name>A0A9N7L3F3_9BACT</name>
<dbReference type="PANTHER" id="PTHR43625">
    <property type="entry name" value="AFLATOXIN B1 ALDEHYDE REDUCTASE"/>
    <property type="match status" value="1"/>
</dbReference>
<organism evidence="3 4">
    <name type="scientific">Capsulimonas corticalis</name>
    <dbReference type="NCBI Taxonomy" id="2219043"/>
    <lineage>
        <taxon>Bacteria</taxon>
        <taxon>Bacillati</taxon>
        <taxon>Armatimonadota</taxon>
        <taxon>Armatimonadia</taxon>
        <taxon>Capsulimonadales</taxon>
        <taxon>Capsulimonadaceae</taxon>
        <taxon>Capsulimonas</taxon>
    </lineage>
</organism>